<name>A0A4S4CA16_9BACL</name>
<proteinExistence type="predicted"/>
<dbReference type="Proteomes" id="UP000310636">
    <property type="component" value="Unassembled WGS sequence"/>
</dbReference>
<accession>A0A4S4CA16</accession>
<dbReference type="RefSeq" id="WP_136367912.1">
    <property type="nucleotide sequence ID" value="NZ_SSOB01000001.1"/>
</dbReference>
<dbReference type="AlphaFoldDB" id="A0A4S4CA16"/>
<protein>
    <submittedName>
        <fullName evidence="1">Uncharacterized protein</fullName>
    </submittedName>
</protein>
<keyword evidence="2" id="KW-1185">Reference proteome</keyword>
<dbReference type="EMBL" id="SSOB01000001">
    <property type="protein sequence ID" value="THF84597.1"/>
    <property type="molecule type" value="Genomic_DNA"/>
</dbReference>
<sequence length="108" mass="12100">MNPYVVKRAEPQVIYKPDPALVQHLKAVQDHVHAVCAPHTHKLVKVEMMDGDVFEGRIVHCDKGVLYLHLSTDAGERGFFPGPTPFPNPYSNFVLPLVLFNLLTISLL</sequence>
<comment type="caution">
    <text evidence="1">The sequence shown here is derived from an EMBL/GenBank/DDBJ whole genome shotgun (WGS) entry which is preliminary data.</text>
</comment>
<dbReference type="OrthoDB" id="2666278at2"/>
<gene>
    <name evidence="1" type="ORF">E6C55_01030</name>
</gene>
<organism evidence="1 2">
    <name type="scientific">Cohnella fermenti</name>
    <dbReference type="NCBI Taxonomy" id="2565925"/>
    <lineage>
        <taxon>Bacteria</taxon>
        <taxon>Bacillati</taxon>
        <taxon>Bacillota</taxon>
        <taxon>Bacilli</taxon>
        <taxon>Bacillales</taxon>
        <taxon>Paenibacillaceae</taxon>
        <taxon>Cohnella</taxon>
    </lineage>
</organism>
<evidence type="ECO:0000313" key="2">
    <source>
        <dbReference type="Proteomes" id="UP000310636"/>
    </source>
</evidence>
<evidence type="ECO:0000313" key="1">
    <source>
        <dbReference type="EMBL" id="THF84597.1"/>
    </source>
</evidence>
<reference evidence="1 2" key="1">
    <citation type="submission" date="2019-04" db="EMBL/GenBank/DDBJ databases">
        <title>Cohnella sp. nov. isolated from preserved vegetables.</title>
        <authorList>
            <person name="Lin S.-Y."/>
            <person name="Hung M.-H."/>
            <person name="Young C.-C."/>
        </authorList>
    </citation>
    <scope>NUCLEOTIDE SEQUENCE [LARGE SCALE GENOMIC DNA]</scope>
    <source>
        <strain evidence="1 2">CC-MHH1044</strain>
    </source>
</reference>